<organism evidence="2 3">
    <name type="scientific">Caenorhabditis nigoni</name>
    <dbReference type="NCBI Taxonomy" id="1611254"/>
    <lineage>
        <taxon>Eukaryota</taxon>
        <taxon>Metazoa</taxon>
        <taxon>Ecdysozoa</taxon>
        <taxon>Nematoda</taxon>
        <taxon>Chromadorea</taxon>
        <taxon>Rhabditida</taxon>
        <taxon>Rhabditina</taxon>
        <taxon>Rhabditomorpha</taxon>
        <taxon>Rhabditoidea</taxon>
        <taxon>Rhabditidae</taxon>
        <taxon>Peloderinae</taxon>
        <taxon>Caenorhabditis</taxon>
    </lineage>
</organism>
<dbReference type="AlphaFoldDB" id="A0A2G5TFB9"/>
<feature type="transmembrane region" description="Helical" evidence="1">
    <location>
        <begin position="64"/>
        <end position="85"/>
    </location>
</feature>
<keyword evidence="3" id="KW-1185">Reference proteome</keyword>
<feature type="transmembrane region" description="Helical" evidence="1">
    <location>
        <begin position="304"/>
        <end position="321"/>
    </location>
</feature>
<dbReference type="PANTHER" id="PTHR31930:SF4">
    <property type="entry name" value="ABC TRANSMEMBRANE TYPE-1 DOMAIN-CONTAINING PROTEIN"/>
    <property type="match status" value="1"/>
</dbReference>
<feature type="transmembrane region" description="Helical" evidence="1">
    <location>
        <begin position="190"/>
        <end position="217"/>
    </location>
</feature>
<evidence type="ECO:0000313" key="2">
    <source>
        <dbReference type="EMBL" id="PIC25949.1"/>
    </source>
</evidence>
<dbReference type="OrthoDB" id="5780977at2759"/>
<evidence type="ECO:0000313" key="3">
    <source>
        <dbReference type="Proteomes" id="UP000230233"/>
    </source>
</evidence>
<keyword evidence="1" id="KW-0472">Membrane</keyword>
<evidence type="ECO:0008006" key="4">
    <source>
        <dbReference type="Google" id="ProtNLM"/>
    </source>
</evidence>
<dbReference type="EMBL" id="PDUG01000005">
    <property type="protein sequence ID" value="PIC25949.1"/>
    <property type="molecule type" value="Genomic_DNA"/>
</dbReference>
<name>A0A2G5TFB9_9PELO</name>
<feature type="transmembrane region" description="Helical" evidence="1">
    <location>
        <begin position="269"/>
        <end position="292"/>
    </location>
</feature>
<reference evidence="3" key="1">
    <citation type="submission" date="2017-10" db="EMBL/GenBank/DDBJ databases">
        <title>Rapid genome shrinkage in a self-fertile nematode reveals novel sperm competition proteins.</title>
        <authorList>
            <person name="Yin D."/>
            <person name="Schwarz E.M."/>
            <person name="Thomas C.G."/>
            <person name="Felde R.L."/>
            <person name="Korf I.F."/>
            <person name="Cutter A.D."/>
            <person name="Schartner C.M."/>
            <person name="Ralston E.J."/>
            <person name="Meyer B.J."/>
            <person name="Haag E.S."/>
        </authorList>
    </citation>
    <scope>NUCLEOTIDE SEQUENCE [LARGE SCALE GENOMIC DNA]</scope>
    <source>
        <strain evidence="3">JU1422</strain>
    </source>
</reference>
<dbReference type="STRING" id="1611254.A0A2G5TFB9"/>
<feature type="transmembrane region" description="Helical" evidence="1">
    <location>
        <begin position="378"/>
        <end position="400"/>
    </location>
</feature>
<accession>A0A2G5TFB9</accession>
<dbReference type="Proteomes" id="UP000230233">
    <property type="component" value="Chromosome V"/>
</dbReference>
<evidence type="ECO:0000256" key="1">
    <source>
        <dbReference type="SAM" id="Phobius"/>
    </source>
</evidence>
<dbReference type="Pfam" id="PF03268">
    <property type="entry name" value="DUF267"/>
    <property type="match status" value="1"/>
</dbReference>
<dbReference type="PANTHER" id="PTHR31930">
    <property type="entry name" value="SERPENTINE RECEPTOR, CLASS R"/>
    <property type="match status" value="1"/>
</dbReference>
<dbReference type="InterPro" id="IPR004950">
    <property type="entry name" value="DUF267_CAE_spp"/>
</dbReference>
<keyword evidence="1" id="KW-1133">Transmembrane helix</keyword>
<protein>
    <recommendedName>
        <fullName evidence="4">Gustatory receptor</fullName>
    </recommendedName>
</protein>
<proteinExistence type="predicted"/>
<gene>
    <name evidence="2" type="primary">Cnig_chr_V.g18687</name>
    <name evidence="2" type="ORF">B9Z55_018687</name>
</gene>
<feature type="transmembrane region" description="Helical" evidence="1">
    <location>
        <begin position="158"/>
        <end position="178"/>
    </location>
</feature>
<sequence length="413" mass="47656">MFESKSEVVKIPPGTFCVQVPEIKEPITFGKFLGPLGFLVPFTGLDCSVVALSKVDPRYKVRAWITQLFALILIAVIVFRCYTFFQLKLSVNSMSLEWAESGMIAFMGVQSVECAYCIFSWTRRDFISSHLEKLEEVRQLRIKDNEKLDNYSTAHFKILAWTTIWTVIVMTHAVACAVQEKVILSGHSIYPILFYEILFITLLVCFHVSVFLNYFFIVNCSMTREIEYFNLELEEARKKKTLINSDLISKFSNRQCELIDWVRNANKSVGGYTCTTPISLFNSVIMAVYVFFSFHDDLPFIQAVILNLNVFATLFMTYFSLKPVCNVQFQLHDTSRILMESREFEKSDDSDVMNTYHVMIDRSLRHTARLRVLGGIPIYPTTFNIAMFFIPNLGILLSFVKKSLHSYGLEMHH</sequence>
<keyword evidence="1" id="KW-0812">Transmembrane</keyword>
<comment type="caution">
    <text evidence="2">The sequence shown here is derived from an EMBL/GenBank/DDBJ whole genome shotgun (WGS) entry which is preliminary data.</text>
</comment>